<dbReference type="Proteomes" id="UP000192132">
    <property type="component" value="Unassembled WGS sequence"/>
</dbReference>
<feature type="transmembrane region" description="Helical" evidence="1">
    <location>
        <begin position="86"/>
        <end position="103"/>
    </location>
</feature>
<name>A0A1S8CS32_9GAMM</name>
<evidence type="ECO:0000313" key="3">
    <source>
        <dbReference type="Proteomes" id="UP000192132"/>
    </source>
</evidence>
<reference evidence="2 3" key="1">
    <citation type="submission" date="2016-10" db="EMBL/GenBank/DDBJ databases">
        <title>Draft Genome sequence of Alkanindiges sp. strain H1.</title>
        <authorList>
            <person name="Subhash Y."/>
            <person name="Lee S."/>
        </authorList>
    </citation>
    <scope>NUCLEOTIDE SEQUENCE [LARGE SCALE GENOMIC DNA]</scope>
    <source>
        <strain evidence="2 3">H1</strain>
    </source>
</reference>
<dbReference type="STRING" id="1907941.BKE30_14040"/>
<accession>A0A1S8CS32</accession>
<organism evidence="2 3">
    <name type="scientific">Alkanindiges hydrocarboniclasticus</name>
    <dbReference type="NCBI Taxonomy" id="1907941"/>
    <lineage>
        <taxon>Bacteria</taxon>
        <taxon>Pseudomonadati</taxon>
        <taxon>Pseudomonadota</taxon>
        <taxon>Gammaproteobacteria</taxon>
        <taxon>Moraxellales</taxon>
        <taxon>Moraxellaceae</taxon>
        <taxon>Alkanindiges</taxon>
    </lineage>
</organism>
<evidence type="ECO:0000256" key="1">
    <source>
        <dbReference type="SAM" id="Phobius"/>
    </source>
</evidence>
<feature type="transmembrane region" description="Helical" evidence="1">
    <location>
        <begin position="25"/>
        <end position="44"/>
    </location>
</feature>
<dbReference type="EMBL" id="MLCN01000047">
    <property type="protein sequence ID" value="ONG37681.1"/>
    <property type="molecule type" value="Genomic_DNA"/>
</dbReference>
<gene>
    <name evidence="2" type="ORF">BKE30_14040</name>
</gene>
<proteinExistence type="predicted"/>
<keyword evidence="1" id="KW-0472">Membrane</keyword>
<dbReference type="RefSeq" id="WP_076879218.1">
    <property type="nucleotide sequence ID" value="NZ_MLCN01000047.1"/>
</dbReference>
<keyword evidence="1" id="KW-1133">Transmembrane helix</keyword>
<keyword evidence="3" id="KW-1185">Reference proteome</keyword>
<evidence type="ECO:0000313" key="2">
    <source>
        <dbReference type="EMBL" id="ONG37681.1"/>
    </source>
</evidence>
<keyword evidence="1" id="KW-0812">Transmembrane</keyword>
<dbReference type="AlphaFoldDB" id="A0A1S8CS32"/>
<comment type="caution">
    <text evidence="2">The sequence shown here is derived from an EMBL/GenBank/DDBJ whole genome shotgun (WGS) entry which is preliminary data.</text>
</comment>
<feature type="transmembrane region" description="Helical" evidence="1">
    <location>
        <begin position="50"/>
        <end position="74"/>
    </location>
</feature>
<sequence length="129" mass="14926">MKANMTLEDFKEVLRKYKWQIRSGFGYLTIFFAYSTVILMIDFTNPEITAMYYMTLITWLTLAMTAILAVYDLISKKRILAYLSRLFFYVLIPFFAVLIAISYDPSTKAADDPYMTQIKSMATTLSSQA</sequence>
<protein>
    <submittedName>
        <fullName evidence="2">Uncharacterized protein</fullName>
    </submittedName>
</protein>